<name>A0A9D4HB60_DREPO</name>
<dbReference type="Proteomes" id="UP000828390">
    <property type="component" value="Unassembled WGS sequence"/>
</dbReference>
<organism evidence="2 3">
    <name type="scientific">Dreissena polymorpha</name>
    <name type="common">Zebra mussel</name>
    <name type="synonym">Mytilus polymorpha</name>
    <dbReference type="NCBI Taxonomy" id="45954"/>
    <lineage>
        <taxon>Eukaryota</taxon>
        <taxon>Metazoa</taxon>
        <taxon>Spiralia</taxon>
        <taxon>Lophotrochozoa</taxon>
        <taxon>Mollusca</taxon>
        <taxon>Bivalvia</taxon>
        <taxon>Autobranchia</taxon>
        <taxon>Heteroconchia</taxon>
        <taxon>Euheterodonta</taxon>
        <taxon>Imparidentia</taxon>
        <taxon>Neoheterodontei</taxon>
        <taxon>Myida</taxon>
        <taxon>Dreissenoidea</taxon>
        <taxon>Dreissenidae</taxon>
        <taxon>Dreissena</taxon>
    </lineage>
</organism>
<keyword evidence="3" id="KW-1185">Reference proteome</keyword>
<evidence type="ECO:0000256" key="1">
    <source>
        <dbReference type="SAM" id="Phobius"/>
    </source>
</evidence>
<protein>
    <submittedName>
        <fullName evidence="2">Uncharacterized protein</fullName>
    </submittedName>
</protein>
<gene>
    <name evidence="2" type="ORF">DPMN_105195</name>
</gene>
<feature type="transmembrane region" description="Helical" evidence="1">
    <location>
        <begin position="21"/>
        <end position="40"/>
    </location>
</feature>
<reference evidence="2" key="2">
    <citation type="submission" date="2020-11" db="EMBL/GenBank/DDBJ databases">
        <authorList>
            <person name="McCartney M.A."/>
            <person name="Auch B."/>
            <person name="Kono T."/>
            <person name="Mallez S."/>
            <person name="Becker A."/>
            <person name="Gohl D.M."/>
            <person name="Silverstein K.A.T."/>
            <person name="Koren S."/>
            <person name="Bechman K.B."/>
            <person name="Herman A."/>
            <person name="Abrahante J.E."/>
            <person name="Garbe J."/>
        </authorList>
    </citation>
    <scope>NUCLEOTIDE SEQUENCE</scope>
    <source>
        <strain evidence="2">Duluth1</strain>
        <tissue evidence="2">Whole animal</tissue>
    </source>
</reference>
<proteinExistence type="predicted"/>
<evidence type="ECO:0000313" key="3">
    <source>
        <dbReference type="Proteomes" id="UP000828390"/>
    </source>
</evidence>
<keyword evidence="1" id="KW-1133">Transmembrane helix</keyword>
<evidence type="ECO:0000313" key="2">
    <source>
        <dbReference type="EMBL" id="KAH3831923.1"/>
    </source>
</evidence>
<comment type="caution">
    <text evidence="2">The sequence shown here is derived from an EMBL/GenBank/DDBJ whole genome shotgun (WGS) entry which is preliminary data.</text>
</comment>
<dbReference type="AlphaFoldDB" id="A0A9D4HB60"/>
<accession>A0A9D4HB60</accession>
<reference evidence="2" key="1">
    <citation type="journal article" date="2019" name="bioRxiv">
        <title>The Genome of the Zebra Mussel, Dreissena polymorpha: A Resource for Invasive Species Research.</title>
        <authorList>
            <person name="McCartney M.A."/>
            <person name="Auch B."/>
            <person name="Kono T."/>
            <person name="Mallez S."/>
            <person name="Zhang Y."/>
            <person name="Obille A."/>
            <person name="Becker A."/>
            <person name="Abrahante J.E."/>
            <person name="Garbe J."/>
            <person name="Badalamenti J.P."/>
            <person name="Herman A."/>
            <person name="Mangelson H."/>
            <person name="Liachko I."/>
            <person name="Sullivan S."/>
            <person name="Sone E.D."/>
            <person name="Koren S."/>
            <person name="Silverstein K.A.T."/>
            <person name="Beckman K.B."/>
            <person name="Gohl D.M."/>
        </authorList>
    </citation>
    <scope>NUCLEOTIDE SEQUENCE</scope>
    <source>
        <strain evidence="2">Duluth1</strain>
        <tissue evidence="2">Whole animal</tissue>
    </source>
</reference>
<dbReference type="EMBL" id="JAIWYP010000004">
    <property type="protein sequence ID" value="KAH3831923.1"/>
    <property type="molecule type" value="Genomic_DNA"/>
</dbReference>
<sequence>MVDAVQAEHTGISVVADDTDVLVLLIHYYVVLKLTLLVIMEQPVRERGIIDIRKNASNQRNIATDLLSSAVISGCDTVAGYSGICKSTVNKKLKACNSIRL</sequence>
<keyword evidence="1" id="KW-0812">Transmembrane</keyword>
<keyword evidence="1" id="KW-0472">Membrane</keyword>